<dbReference type="GO" id="GO:0045947">
    <property type="term" value="P:negative regulation of translational initiation"/>
    <property type="evidence" value="ECO:0007669"/>
    <property type="project" value="UniProtKB-UniRule"/>
</dbReference>
<protein>
    <recommendedName>
        <fullName evidence="5">Translational regulator CsrA</fullName>
    </recommendedName>
    <alternativeName>
        <fullName evidence="5">Carbon storage regulator</fullName>
    </alternativeName>
</protein>
<keyword evidence="4 5" id="KW-0010">Activator</keyword>
<evidence type="ECO:0000256" key="1">
    <source>
        <dbReference type="ARBA" id="ARBA00022490"/>
    </source>
</evidence>
<feature type="region of interest" description="Disordered" evidence="6">
    <location>
        <begin position="52"/>
        <end position="72"/>
    </location>
</feature>
<dbReference type="GO" id="GO:0045948">
    <property type="term" value="P:positive regulation of translational initiation"/>
    <property type="evidence" value="ECO:0007669"/>
    <property type="project" value="UniProtKB-UniRule"/>
</dbReference>
<comment type="subunit">
    <text evidence="5">Homodimer; the beta-strands of each monomer intercalate to form a hydrophobic core, while the alpha-helices form wings that extend away from the core.</text>
</comment>
<dbReference type="AlphaFoldDB" id="A0A540VQN6"/>
<dbReference type="Proteomes" id="UP000315400">
    <property type="component" value="Unassembled WGS sequence"/>
</dbReference>
<keyword evidence="1 5" id="KW-0963">Cytoplasm</keyword>
<proteinExistence type="inferred from homology"/>
<comment type="subcellular location">
    <subcellularLocation>
        <location evidence="5">Cytoplasm</location>
    </subcellularLocation>
</comment>
<sequence length="72" mass="7749">MLILSRRAGETVLIGDRIRVTVTAIQGGQVRIGIDAPADVEIVRFELAIPGRHKGTSVGDEPARHDDTTSDK</sequence>
<dbReference type="PANTHER" id="PTHR34984:SF1">
    <property type="entry name" value="CARBON STORAGE REGULATOR"/>
    <property type="match status" value="1"/>
</dbReference>
<accession>A0A540VQN6</accession>
<keyword evidence="3 5" id="KW-0694">RNA-binding</keyword>
<dbReference type="GO" id="GO:0006109">
    <property type="term" value="P:regulation of carbohydrate metabolic process"/>
    <property type="evidence" value="ECO:0007669"/>
    <property type="project" value="UniProtKB-UniRule"/>
</dbReference>
<dbReference type="Pfam" id="PF02599">
    <property type="entry name" value="CsrA"/>
    <property type="match status" value="1"/>
</dbReference>
<evidence type="ECO:0000256" key="5">
    <source>
        <dbReference type="HAMAP-Rule" id="MF_00167"/>
    </source>
</evidence>
<dbReference type="InterPro" id="IPR003751">
    <property type="entry name" value="CsrA"/>
</dbReference>
<dbReference type="GO" id="GO:0048027">
    <property type="term" value="F:mRNA 5'-UTR binding"/>
    <property type="evidence" value="ECO:0007669"/>
    <property type="project" value="UniProtKB-UniRule"/>
</dbReference>
<evidence type="ECO:0000313" key="8">
    <source>
        <dbReference type="Proteomes" id="UP000315400"/>
    </source>
</evidence>
<comment type="function">
    <text evidence="5">A key translational regulator that binds mRNA to regulate translation initiation and/or mRNA stability. Mediates global changes in gene expression, shifting from rapid growth to stress survival by linking envelope stress, the stringent response and the catabolite repression systems. Usually binds in the 5'-UTR; binding at or near the Shine-Dalgarno sequence prevents ribosome-binding, repressing translation, binding elsewhere in the 5'-UTR can activate translation and/or stabilize the mRNA. Its function is antagonized by small RNA(s).</text>
</comment>
<evidence type="ECO:0000256" key="4">
    <source>
        <dbReference type="ARBA" id="ARBA00023159"/>
    </source>
</evidence>
<keyword evidence="2 5" id="KW-0810">Translation regulation</keyword>
<comment type="similarity">
    <text evidence="5">Belongs to the CsrA/RsmA family.</text>
</comment>
<dbReference type="EMBL" id="VIFK01000095">
    <property type="protein sequence ID" value="TQE99087.1"/>
    <property type="molecule type" value="Genomic_DNA"/>
</dbReference>
<dbReference type="SUPFAM" id="SSF117130">
    <property type="entry name" value="CsrA-like"/>
    <property type="match status" value="1"/>
</dbReference>
<dbReference type="InterPro" id="IPR036107">
    <property type="entry name" value="CsrA_sf"/>
</dbReference>
<name>A0A540VQN6_9GAMM</name>
<feature type="compositionally biased region" description="Basic and acidic residues" evidence="6">
    <location>
        <begin position="61"/>
        <end position="72"/>
    </location>
</feature>
<organism evidence="7 8">
    <name type="scientific">Spiribacter salinus</name>
    <dbReference type="NCBI Taxonomy" id="1335746"/>
    <lineage>
        <taxon>Bacteria</taxon>
        <taxon>Pseudomonadati</taxon>
        <taxon>Pseudomonadota</taxon>
        <taxon>Gammaproteobacteria</taxon>
        <taxon>Chromatiales</taxon>
        <taxon>Ectothiorhodospiraceae</taxon>
        <taxon>Spiribacter</taxon>
    </lineage>
</organism>
<reference evidence="7 8" key="1">
    <citation type="submission" date="2019-06" db="EMBL/GenBank/DDBJ databases">
        <title>Metagenome assembled Genome of Spiribacter salinus SL48-SHIP from the microbial mat of Salt Lake 48 (Novosibirsk region, Russia).</title>
        <authorList>
            <person name="Shipova A."/>
            <person name="Rozanov A.S."/>
            <person name="Bryanskaya A.V."/>
            <person name="Peltek S.E."/>
        </authorList>
    </citation>
    <scope>NUCLEOTIDE SEQUENCE [LARGE SCALE GENOMIC DNA]</scope>
    <source>
        <strain evidence="7">SL48-SHIP-2</strain>
    </source>
</reference>
<gene>
    <name evidence="5" type="primary">csrA</name>
    <name evidence="7" type="ORF">FKY71_10470</name>
</gene>
<comment type="caution">
    <text evidence="7">The sequence shown here is derived from an EMBL/GenBank/DDBJ whole genome shotgun (WGS) entry which is preliminary data.</text>
</comment>
<evidence type="ECO:0000313" key="7">
    <source>
        <dbReference type="EMBL" id="TQE99087.1"/>
    </source>
</evidence>
<evidence type="ECO:0000256" key="2">
    <source>
        <dbReference type="ARBA" id="ARBA00022845"/>
    </source>
</evidence>
<dbReference type="HAMAP" id="MF_00167">
    <property type="entry name" value="CsrA"/>
    <property type="match status" value="1"/>
</dbReference>
<evidence type="ECO:0000256" key="3">
    <source>
        <dbReference type="ARBA" id="ARBA00022884"/>
    </source>
</evidence>
<dbReference type="Gene3D" id="2.60.40.4380">
    <property type="entry name" value="Translational regulator CsrA"/>
    <property type="match status" value="1"/>
</dbReference>
<dbReference type="GO" id="GO:0006402">
    <property type="term" value="P:mRNA catabolic process"/>
    <property type="evidence" value="ECO:0007669"/>
    <property type="project" value="InterPro"/>
</dbReference>
<keyword evidence="5" id="KW-0678">Repressor</keyword>
<dbReference type="GO" id="GO:0005829">
    <property type="term" value="C:cytosol"/>
    <property type="evidence" value="ECO:0007669"/>
    <property type="project" value="TreeGrafter"/>
</dbReference>
<evidence type="ECO:0000256" key="6">
    <source>
        <dbReference type="SAM" id="MobiDB-lite"/>
    </source>
</evidence>
<dbReference type="PANTHER" id="PTHR34984">
    <property type="entry name" value="CARBON STORAGE REGULATOR"/>
    <property type="match status" value="1"/>
</dbReference>